<reference evidence="1" key="1">
    <citation type="submission" date="2023-01" db="EMBL/GenBank/DDBJ databases">
        <title>Genome assembly of the deep-sea coral Lophelia pertusa.</title>
        <authorList>
            <person name="Herrera S."/>
            <person name="Cordes E."/>
        </authorList>
    </citation>
    <scope>NUCLEOTIDE SEQUENCE</scope>
    <source>
        <strain evidence="1">USNM1676648</strain>
        <tissue evidence="1">Polyp</tissue>
    </source>
</reference>
<dbReference type="EMBL" id="MU827307">
    <property type="protein sequence ID" value="KAJ7362187.1"/>
    <property type="molecule type" value="Genomic_DNA"/>
</dbReference>
<evidence type="ECO:0000313" key="2">
    <source>
        <dbReference type="EMBL" id="KAJ7380277.1"/>
    </source>
</evidence>
<sequence length="102" mass="11739">MFHLVPWSMCEDLPQKRAANGKKEHSICLLQLFYMSSFNCSSNFVVLQIKAKEWHVAFHHITYYISESVPINKLVFGLYFGLVTDCTTVINLWRTSPPLVGT</sequence>
<protein>
    <submittedName>
        <fullName evidence="1">Uncharacterized protein</fullName>
    </submittedName>
</protein>
<organism evidence="1 3">
    <name type="scientific">Desmophyllum pertusum</name>
    <dbReference type="NCBI Taxonomy" id="174260"/>
    <lineage>
        <taxon>Eukaryota</taxon>
        <taxon>Metazoa</taxon>
        <taxon>Cnidaria</taxon>
        <taxon>Anthozoa</taxon>
        <taxon>Hexacorallia</taxon>
        <taxon>Scleractinia</taxon>
        <taxon>Caryophylliina</taxon>
        <taxon>Caryophylliidae</taxon>
        <taxon>Desmophyllum</taxon>
    </lineage>
</organism>
<dbReference type="Proteomes" id="UP001163046">
    <property type="component" value="Unassembled WGS sequence"/>
</dbReference>
<accession>A0A9W9YQG2</accession>
<evidence type="ECO:0000313" key="3">
    <source>
        <dbReference type="Proteomes" id="UP001163046"/>
    </source>
</evidence>
<gene>
    <name evidence="2" type="ORF">OS493_010993</name>
    <name evidence="1" type="ORF">OS493_013283</name>
</gene>
<dbReference type="AlphaFoldDB" id="A0A9W9YQG2"/>
<name>A0A9W9YQG2_9CNID</name>
<proteinExistence type="predicted"/>
<evidence type="ECO:0000313" key="1">
    <source>
        <dbReference type="EMBL" id="KAJ7362187.1"/>
    </source>
</evidence>
<dbReference type="EMBL" id="MU826354">
    <property type="protein sequence ID" value="KAJ7380277.1"/>
    <property type="molecule type" value="Genomic_DNA"/>
</dbReference>
<comment type="caution">
    <text evidence="1">The sequence shown here is derived from an EMBL/GenBank/DDBJ whole genome shotgun (WGS) entry which is preliminary data.</text>
</comment>
<keyword evidence="3" id="KW-1185">Reference proteome</keyword>